<dbReference type="EMBL" id="JACGWW010000001">
    <property type="protein sequence ID" value="MBA8811802.1"/>
    <property type="molecule type" value="Genomic_DNA"/>
</dbReference>
<sequence>MVKNQFIVAVIALLVTAGIIVFVVIHNGSRTDMAQPLTDDPTVEPTAAEVVRDDTRYLDEVGDDAVTVVEFLDFECESCGAMYPYVEQVREKYDGRINVAIRYFPIPAHRNSENAAVAVEAAAQQGRLEAMYSRLYETQAEWGEKQESEAALFRTFAADLGLDMAAFDAAVADPATLERVVADRAEGTALGVTGTPTFFVDGRMLQLTAVDDLENAVESAVSGG</sequence>
<dbReference type="Proteomes" id="UP000522688">
    <property type="component" value="Unassembled WGS sequence"/>
</dbReference>
<accession>A0A7W3JFA0</accession>
<evidence type="ECO:0000256" key="2">
    <source>
        <dbReference type="ARBA" id="ARBA00022729"/>
    </source>
</evidence>
<keyword evidence="6" id="KW-1133">Transmembrane helix</keyword>
<dbReference type="Gene3D" id="3.40.30.10">
    <property type="entry name" value="Glutaredoxin"/>
    <property type="match status" value="1"/>
</dbReference>
<dbReference type="EMBL" id="BJUV01000013">
    <property type="protein sequence ID" value="GEK83288.1"/>
    <property type="molecule type" value="Genomic_DNA"/>
</dbReference>
<dbReference type="AlphaFoldDB" id="A0A7W3JFA0"/>
<dbReference type="InterPro" id="IPR036249">
    <property type="entry name" value="Thioredoxin-like_sf"/>
</dbReference>
<keyword evidence="5" id="KW-0676">Redox-active center</keyword>
<dbReference type="InterPro" id="IPR012336">
    <property type="entry name" value="Thioredoxin-like_fold"/>
</dbReference>
<keyword evidence="3" id="KW-0560">Oxidoreductase</keyword>
<evidence type="ECO:0000313" key="9">
    <source>
        <dbReference type="EMBL" id="MBA8811802.1"/>
    </source>
</evidence>
<evidence type="ECO:0000256" key="3">
    <source>
        <dbReference type="ARBA" id="ARBA00023002"/>
    </source>
</evidence>
<keyword evidence="2" id="KW-0732">Signal</keyword>
<protein>
    <submittedName>
        <fullName evidence="9">Protein-disulfide isomerase</fullName>
    </submittedName>
</protein>
<gene>
    <name evidence="9" type="ORF">FB463_000026</name>
    <name evidence="8" type="ORF">FFA01_15970</name>
</gene>
<evidence type="ECO:0000313" key="10">
    <source>
        <dbReference type="Proteomes" id="UP000321154"/>
    </source>
</evidence>
<dbReference type="Proteomes" id="UP000321154">
    <property type="component" value="Unassembled WGS sequence"/>
</dbReference>
<comment type="caution">
    <text evidence="9">The sequence shown here is derived from an EMBL/GenBank/DDBJ whole genome shotgun (WGS) entry which is preliminary data.</text>
</comment>
<keyword evidence="9" id="KW-0413">Isomerase</keyword>
<dbReference type="PANTHER" id="PTHR13887">
    <property type="entry name" value="GLUTATHIONE S-TRANSFERASE KAPPA"/>
    <property type="match status" value="1"/>
</dbReference>
<dbReference type="GO" id="GO:0016491">
    <property type="term" value="F:oxidoreductase activity"/>
    <property type="evidence" value="ECO:0007669"/>
    <property type="project" value="UniProtKB-KW"/>
</dbReference>
<dbReference type="PANTHER" id="PTHR13887:SF14">
    <property type="entry name" value="DISULFIDE BOND FORMATION PROTEIN D"/>
    <property type="match status" value="1"/>
</dbReference>
<reference evidence="8 10" key="1">
    <citation type="submission" date="2019-07" db="EMBL/GenBank/DDBJ databases">
        <title>Whole genome shotgun sequence of Frigoribacterium faeni NBRC 103066.</title>
        <authorList>
            <person name="Hosoyama A."/>
            <person name="Uohara A."/>
            <person name="Ohji S."/>
            <person name="Ichikawa N."/>
        </authorList>
    </citation>
    <scope>NUCLEOTIDE SEQUENCE [LARGE SCALE GENOMIC DNA]</scope>
    <source>
        <strain evidence="8 10">NBRC 103066</strain>
    </source>
</reference>
<dbReference type="InterPro" id="IPR013766">
    <property type="entry name" value="Thioredoxin_domain"/>
</dbReference>
<keyword evidence="10" id="KW-1185">Reference proteome</keyword>
<keyword evidence="4" id="KW-1015">Disulfide bond</keyword>
<evidence type="ECO:0000256" key="4">
    <source>
        <dbReference type="ARBA" id="ARBA00023157"/>
    </source>
</evidence>
<evidence type="ECO:0000313" key="8">
    <source>
        <dbReference type="EMBL" id="GEK83288.1"/>
    </source>
</evidence>
<proteinExistence type="inferred from homology"/>
<dbReference type="Pfam" id="PF13462">
    <property type="entry name" value="Thioredoxin_4"/>
    <property type="match status" value="1"/>
</dbReference>
<keyword evidence="6" id="KW-0812">Transmembrane</keyword>
<reference evidence="9 11" key="2">
    <citation type="submission" date="2020-07" db="EMBL/GenBank/DDBJ databases">
        <title>Sequencing the genomes of 1000 actinobacteria strains.</title>
        <authorList>
            <person name="Klenk H.-P."/>
        </authorList>
    </citation>
    <scope>NUCLEOTIDE SEQUENCE [LARGE SCALE GENOMIC DNA]</scope>
    <source>
        <strain evidence="9 11">DSM 10309</strain>
    </source>
</reference>
<feature type="domain" description="Thioredoxin" evidence="7">
    <location>
        <begin position="28"/>
        <end position="222"/>
    </location>
</feature>
<keyword evidence="6" id="KW-0472">Membrane</keyword>
<dbReference type="RefSeq" id="WP_146854773.1">
    <property type="nucleotide sequence ID" value="NZ_BAAAHR010000007.1"/>
</dbReference>
<evidence type="ECO:0000256" key="1">
    <source>
        <dbReference type="ARBA" id="ARBA00005791"/>
    </source>
</evidence>
<evidence type="ECO:0000259" key="7">
    <source>
        <dbReference type="PROSITE" id="PS51352"/>
    </source>
</evidence>
<dbReference type="PROSITE" id="PS51352">
    <property type="entry name" value="THIOREDOXIN_2"/>
    <property type="match status" value="1"/>
</dbReference>
<evidence type="ECO:0000313" key="11">
    <source>
        <dbReference type="Proteomes" id="UP000522688"/>
    </source>
</evidence>
<comment type="similarity">
    <text evidence="1">Belongs to the thioredoxin family. DsbA subfamily.</text>
</comment>
<dbReference type="OrthoDB" id="117402at2"/>
<dbReference type="GO" id="GO:0016853">
    <property type="term" value="F:isomerase activity"/>
    <property type="evidence" value="ECO:0007669"/>
    <property type="project" value="UniProtKB-KW"/>
</dbReference>
<organism evidence="9 11">
    <name type="scientific">Frigoribacterium faeni</name>
    <dbReference type="NCBI Taxonomy" id="145483"/>
    <lineage>
        <taxon>Bacteria</taxon>
        <taxon>Bacillati</taxon>
        <taxon>Actinomycetota</taxon>
        <taxon>Actinomycetes</taxon>
        <taxon>Micrococcales</taxon>
        <taxon>Microbacteriaceae</taxon>
        <taxon>Frigoribacterium</taxon>
    </lineage>
</organism>
<evidence type="ECO:0000256" key="6">
    <source>
        <dbReference type="SAM" id="Phobius"/>
    </source>
</evidence>
<evidence type="ECO:0000256" key="5">
    <source>
        <dbReference type="ARBA" id="ARBA00023284"/>
    </source>
</evidence>
<dbReference type="SUPFAM" id="SSF52833">
    <property type="entry name" value="Thioredoxin-like"/>
    <property type="match status" value="1"/>
</dbReference>
<name>A0A7W3JFA0_9MICO</name>
<feature type="transmembrane region" description="Helical" evidence="6">
    <location>
        <begin position="6"/>
        <end position="25"/>
    </location>
</feature>